<accession>A0AAV7MTH5</accession>
<reference evidence="3" key="1">
    <citation type="journal article" date="2022" name="bioRxiv">
        <title>Sequencing and chromosome-scale assembly of the giantPleurodeles waltlgenome.</title>
        <authorList>
            <person name="Brown T."/>
            <person name="Elewa A."/>
            <person name="Iarovenko S."/>
            <person name="Subramanian E."/>
            <person name="Araus A.J."/>
            <person name="Petzold A."/>
            <person name="Susuki M."/>
            <person name="Suzuki K.-i.T."/>
            <person name="Hayashi T."/>
            <person name="Toyoda A."/>
            <person name="Oliveira C."/>
            <person name="Osipova E."/>
            <person name="Leigh N.D."/>
            <person name="Simon A."/>
            <person name="Yun M.H."/>
        </authorList>
    </citation>
    <scope>NUCLEOTIDE SEQUENCE</scope>
    <source>
        <strain evidence="3">20211129_DDA</strain>
        <tissue evidence="3">Liver</tissue>
    </source>
</reference>
<feature type="region of interest" description="Disordered" evidence="1">
    <location>
        <begin position="62"/>
        <end position="108"/>
    </location>
</feature>
<dbReference type="AlphaFoldDB" id="A0AAV7MTH5"/>
<feature type="chain" id="PRO_5043709225" evidence="2">
    <location>
        <begin position="20"/>
        <end position="180"/>
    </location>
</feature>
<sequence length="180" mass="18701">MQALLSAVQLLSSLDILSASVPPTAPWAPTDTLKNTLAELKRQISPITAACIIGTVATGTTGSGDIPSPGVQSPTPNNVHKDRTSRSARQGRPDRGQGRRRSAGPLCPLVPVSHSPGVLTTALGTCFLYKLTGPCMAKQTGYDRSGASVRTGSPGAQTMGSLKLQVWLEDSVGQPRQSVS</sequence>
<feature type="signal peptide" evidence="2">
    <location>
        <begin position="1"/>
        <end position="19"/>
    </location>
</feature>
<protein>
    <submittedName>
        <fullName evidence="3">Uncharacterized protein</fullName>
    </submittedName>
</protein>
<keyword evidence="4" id="KW-1185">Reference proteome</keyword>
<proteinExistence type="predicted"/>
<evidence type="ECO:0000256" key="1">
    <source>
        <dbReference type="SAM" id="MobiDB-lite"/>
    </source>
</evidence>
<comment type="caution">
    <text evidence="3">The sequence shown here is derived from an EMBL/GenBank/DDBJ whole genome shotgun (WGS) entry which is preliminary data.</text>
</comment>
<evidence type="ECO:0000313" key="4">
    <source>
        <dbReference type="Proteomes" id="UP001066276"/>
    </source>
</evidence>
<dbReference type="EMBL" id="JANPWB010000013">
    <property type="protein sequence ID" value="KAJ1106389.1"/>
    <property type="molecule type" value="Genomic_DNA"/>
</dbReference>
<evidence type="ECO:0000256" key="2">
    <source>
        <dbReference type="SAM" id="SignalP"/>
    </source>
</evidence>
<evidence type="ECO:0000313" key="3">
    <source>
        <dbReference type="EMBL" id="KAJ1106389.1"/>
    </source>
</evidence>
<gene>
    <name evidence="3" type="ORF">NDU88_003790</name>
</gene>
<feature type="compositionally biased region" description="Basic and acidic residues" evidence="1">
    <location>
        <begin position="79"/>
        <end position="97"/>
    </location>
</feature>
<dbReference type="Proteomes" id="UP001066276">
    <property type="component" value="Chromosome 9"/>
</dbReference>
<organism evidence="3 4">
    <name type="scientific">Pleurodeles waltl</name>
    <name type="common">Iberian ribbed newt</name>
    <dbReference type="NCBI Taxonomy" id="8319"/>
    <lineage>
        <taxon>Eukaryota</taxon>
        <taxon>Metazoa</taxon>
        <taxon>Chordata</taxon>
        <taxon>Craniata</taxon>
        <taxon>Vertebrata</taxon>
        <taxon>Euteleostomi</taxon>
        <taxon>Amphibia</taxon>
        <taxon>Batrachia</taxon>
        <taxon>Caudata</taxon>
        <taxon>Salamandroidea</taxon>
        <taxon>Salamandridae</taxon>
        <taxon>Pleurodelinae</taxon>
        <taxon>Pleurodeles</taxon>
    </lineage>
</organism>
<keyword evidence="2" id="KW-0732">Signal</keyword>
<name>A0AAV7MTH5_PLEWA</name>